<evidence type="ECO:0000313" key="8">
    <source>
        <dbReference type="Proteomes" id="UP000003806"/>
    </source>
</evidence>
<comment type="function">
    <text evidence="5">Responsible for the release of ribosomes from messenger RNA at the termination of protein biosynthesis. May increase the efficiency of translation by recycling ribosomes from one round of translation to another.</text>
</comment>
<evidence type="ECO:0000256" key="3">
    <source>
        <dbReference type="ARBA" id="ARBA00022490"/>
    </source>
</evidence>
<reference evidence="7 8" key="1">
    <citation type="submission" date="2011-11" db="EMBL/GenBank/DDBJ databases">
        <title>The Noncontiguous Finished genome of Jonquetella anthropi DSM 22815.</title>
        <authorList>
            <consortium name="US DOE Joint Genome Institute (JGI-PGF)"/>
            <person name="Lucas S."/>
            <person name="Copeland A."/>
            <person name="Lapidus A."/>
            <person name="Glavina del Rio T."/>
            <person name="Dalin E."/>
            <person name="Tice H."/>
            <person name="Bruce D."/>
            <person name="Goodwin L."/>
            <person name="Pitluck S."/>
            <person name="Peters L."/>
            <person name="Mikhailova N."/>
            <person name="Held B."/>
            <person name="Kyrpides N."/>
            <person name="Mavromatis K."/>
            <person name="Ivanova N."/>
            <person name="Markowitz V."/>
            <person name="Cheng J.-F."/>
            <person name="Hugenholtz P."/>
            <person name="Woyke T."/>
            <person name="Wu D."/>
            <person name="Gronow S."/>
            <person name="Wellnitz S."/>
            <person name="Brambilla E."/>
            <person name="Klenk H.-P."/>
            <person name="Eisen J.A."/>
        </authorList>
    </citation>
    <scope>NUCLEOTIDE SEQUENCE [LARGE SCALE GENOMIC DNA]</scope>
    <source>
        <strain evidence="7 8">DSM 22815</strain>
    </source>
</reference>
<evidence type="ECO:0000256" key="1">
    <source>
        <dbReference type="ARBA" id="ARBA00004496"/>
    </source>
</evidence>
<dbReference type="NCBIfam" id="TIGR00496">
    <property type="entry name" value="frr"/>
    <property type="match status" value="1"/>
</dbReference>
<dbReference type="InterPro" id="IPR036191">
    <property type="entry name" value="RRF_sf"/>
</dbReference>
<dbReference type="FunFam" id="3.30.1360.40:FF:000001">
    <property type="entry name" value="Ribosome-recycling factor"/>
    <property type="match status" value="1"/>
</dbReference>
<comment type="subcellular location">
    <subcellularLocation>
        <location evidence="1 5">Cytoplasm</location>
    </subcellularLocation>
</comment>
<keyword evidence="4 5" id="KW-0648">Protein biosynthesis</keyword>
<evidence type="ECO:0000256" key="5">
    <source>
        <dbReference type="HAMAP-Rule" id="MF_00040"/>
    </source>
</evidence>
<dbReference type="PANTHER" id="PTHR20982:SF3">
    <property type="entry name" value="MITOCHONDRIAL RIBOSOME RECYCLING FACTOR PSEUDO 1"/>
    <property type="match status" value="1"/>
</dbReference>
<dbReference type="InterPro" id="IPR002661">
    <property type="entry name" value="Ribosome_recyc_fac"/>
</dbReference>
<dbReference type="GO" id="GO:0005737">
    <property type="term" value="C:cytoplasm"/>
    <property type="evidence" value="ECO:0007669"/>
    <property type="project" value="UniProtKB-SubCell"/>
</dbReference>
<evidence type="ECO:0000256" key="2">
    <source>
        <dbReference type="ARBA" id="ARBA00005912"/>
    </source>
</evidence>
<dbReference type="SUPFAM" id="SSF55194">
    <property type="entry name" value="Ribosome recycling factor, RRF"/>
    <property type="match status" value="1"/>
</dbReference>
<keyword evidence="8" id="KW-1185">Reference proteome</keyword>
<dbReference type="OrthoDB" id="9804006at2"/>
<dbReference type="Proteomes" id="UP000003806">
    <property type="component" value="Chromosome"/>
</dbReference>
<evidence type="ECO:0000259" key="6">
    <source>
        <dbReference type="Pfam" id="PF01765"/>
    </source>
</evidence>
<gene>
    <name evidence="5" type="primary">frr</name>
    <name evidence="7" type="ORF">JonanDRAFT_0657</name>
</gene>
<proteinExistence type="inferred from homology"/>
<comment type="similarity">
    <text evidence="2 5">Belongs to the RRF family.</text>
</comment>
<dbReference type="GO" id="GO:0043023">
    <property type="term" value="F:ribosomal large subunit binding"/>
    <property type="evidence" value="ECO:0007669"/>
    <property type="project" value="TreeGrafter"/>
</dbReference>
<evidence type="ECO:0000313" key="7">
    <source>
        <dbReference type="EMBL" id="EHM13052.1"/>
    </source>
</evidence>
<feature type="domain" description="Ribosome recycling factor" evidence="6">
    <location>
        <begin position="20"/>
        <end position="180"/>
    </location>
</feature>
<evidence type="ECO:0000256" key="4">
    <source>
        <dbReference type="ARBA" id="ARBA00022917"/>
    </source>
</evidence>
<dbReference type="GO" id="GO:0006415">
    <property type="term" value="P:translational termination"/>
    <property type="evidence" value="ECO:0007669"/>
    <property type="project" value="UniProtKB-UniRule"/>
</dbReference>
<sequence>MATFDVKTPMQKVIDHMNGEFLGIRTGRAHPGLVGDVKADYYGTPTPLKQMATVSVLDARTLQITPYDQTAVKTIEKAILAANIGVTPVVDGKVIRLSMPELTGERRKELCKYVSKLGEEAKIALRNLRRDANDFYKKAEDAGEISEDQLKTELDVVQKETDSFVSKVDELVKEKEKEVMENI</sequence>
<protein>
    <recommendedName>
        <fullName evidence="5">Ribosome-recycling factor</fullName>
        <shortName evidence="5">RRF</shortName>
    </recommendedName>
    <alternativeName>
        <fullName evidence="5">Ribosome-releasing factor</fullName>
    </alternativeName>
</protein>
<dbReference type="InterPro" id="IPR023584">
    <property type="entry name" value="Ribosome_recyc_fac_dom"/>
</dbReference>
<dbReference type="HAMAP" id="MF_00040">
    <property type="entry name" value="RRF"/>
    <property type="match status" value="1"/>
</dbReference>
<dbReference type="EMBL" id="CM001376">
    <property type="protein sequence ID" value="EHM13052.1"/>
    <property type="molecule type" value="Genomic_DNA"/>
</dbReference>
<dbReference type="AlphaFoldDB" id="H0UK43"/>
<dbReference type="Pfam" id="PF01765">
    <property type="entry name" value="RRF"/>
    <property type="match status" value="1"/>
</dbReference>
<dbReference type="PANTHER" id="PTHR20982">
    <property type="entry name" value="RIBOSOME RECYCLING FACTOR"/>
    <property type="match status" value="1"/>
</dbReference>
<dbReference type="Gene3D" id="1.10.132.20">
    <property type="entry name" value="Ribosome-recycling factor"/>
    <property type="match status" value="1"/>
</dbReference>
<dbReference type="HOGENOM" id="CLU_073981_2_0_0"/>
<accession>H0UK43</accession>
<keyword evidence="3 5" id="KW-0963">Cytoplasm</keyword>
<dbReference type="FunFam" id="1.10.132.20:FF:000001">
    <property type="entry name" value="Ribosome-recycling factor"/>
    <property type="match status" value="1"/>
</dbReference>
<organism evidence="7 8">
    <name type="scientific">Jonquetella anthropi DSM 22815</name>
    <dbReference type="NCBI Taxonomy" id="885272"/>
    <lineage>
        <taxon>Bacteria</taxon>
        <taxon>Thermotogati</taxon>
        <taxon>Synergistota</taxon>
        <taxon>Synergistia</taxon>
        <taxon>Synergistales</taxon>
        <taxon>Dethiosulfovibrionaceae</taxon>
        <taxon>Jonquetella</taxon>
    </lineage>
</organism>
<dbReference type="CDD" id="cd00520">
    <property type="entry name" value="RRF"/>
    <property type="match status" value="1"/>
</dbReference>
<dbReference type="eggNOG" id="COG0233">
    <property type="taxonomic scope" value="Bacteria"/>
</dbReference>
<dbReference type="STRING" id="885272.JonanDRAFT_0657"/>
<name>H0UK43_9BACT</name>
<dbReference type="Gene3D" id="3.30.1360.40">
    <property type="match status" value="1"/>
</dbReference>
<dbReference type="RefSeq" id="WP_008520934.1">
    <property type="nucleotide sequence ID" value="NZ_CM001376.1"/>
</dbReference>